<dbReference type="InterPro" id="IPR001845">
    <property type="entry name" value="HTH_ArsR_DNA-bd_dom"/>
</dbReference>
<reference evidence="5 6" key="1">
    <citation type="submission" date="2019-05" db="EMBL/GenBank/DDBJ databases">
        <title>Draft genome sequence of Nonomuraea turkmeniaca DSM 43926.</title>
        <authorList>
            <person name="Saricaoglu S."/>
            <person name="Isik K."/>
        </authorList>
    </citation>
    <scope>NUCLEOTIDE SEQUENCE [LARGE SCALE GENOMIC DNA]</scope>
    <source>
        <strain evidence="5 6">DSM 43926</strain>
    </source>
</reference>
<dbReference type="InterPro" id="IPR036388">
    <property type="entry name" value="WH-like_DNA-bd_sf"/>
</dbReference>
<dbReference type="PROSITE" id="PS50987">
    <property type="entry name" value="HTH_ARSR_2"/>
    <property type="match status" value="1"/>
</dbReference>
<dbReference type="InterPro" id="IPR011991">
    <property type="entry name" value="ArsR-like_HTH"/>
</dbReference>
<dbReference type="GO" id="GO:0003700">
    <property type="term" value="F:DNA-binding transcription factor activity"/>
    <property type="evidence" value="ECO:0007669"/>
    <property type="project" value="InterPro"/>
</dbReference>
<evidence type="ECO:0000259" key="4">
    <source>
        <dbReference type="PROSITE" id="PS50987"/>
    </source>
</evidence>
<gene>
    <name evidence="5" type="ORF">ETD86_48255</name>
</gene>
<keyword evidence="2" id="KW-0238">DNA-binding</keyword>
<dbReference type="Gene3D" id="1.10.10.10">
    <property type="entry name" value="Winged helix-like DNA-binding domain superfamily/Winged helix DNA-binding domain"/>
    <property type="match status" value="1"/>
</dbReference>
<accession>A0A5S4EXD9</accession>
<dbReference type="Proteomes" id="UP000309128">
    <property type="component" value="Unassembled WGS sequence"/>
</dbReference>
<dbReference type="NCBIfam" id="NF033788">
    <property type="entry name" value="HTH_metalloreg"/>
    <property type="match status" value="1"/>
</dbReference>
<dbReference type="PRINTS" id="PR00778">
    <property type="entry name" value="HTHARSR"/>
</dbReference>
<dbReference type="GO" id="GO:0003677">
    <property type="term" value="F:DNA binding"/>
    <property type="evidence" value="ECO:0007669"/>
    <property type="project" value="UniProtKB-KW"/>
</dbReference>
<keyword evidence="3" id="KW-0804">Transcription</keyword>
<evidence type="ECO:0000256" key="2">
    <source>
        <dbReference type="ARBA" id="ARBA00023125"/>
    </source>
</evidence>
<feature type="domain" description="HTH arsR-type" evidence="4">
    <location>
        <begin position="6"/>
        <end position="100"/>
    </location>
</feature>
<dbReference type="PANTHER" id="PTHR33154">
    <property type="entry name" value="TRANSCRIPTIONAL REGULATOR, ARSR FAMILY"/>
    <property type="match status" value="1"/>
</dbReference>
<evidence type="ECO:0000313" key="6">
    <source>
        <dbReference type="Proteomes" id="UP000309128"/>
    </source>
</evidence>
<dbReference type="InterPro" id="IPR051081">
    <property type="entry name" value="HTH_MetalResp_TranReg"/>
</dbReference>
<dbReference type="SMART" id="SM00418">
    <property type="entry name" value="HTH_ARSR"/>
    <property type="match status" value="1"/>
</dbReference>
<dbReference type="RefSeq" id="WP_138673336.1">
    <property type="nucleotide sequence ID" value="NZ_VCKY01000301.1"/>
</dbReference>
<evidence type="ECO:0000256" key="1">
    <source>
        <dbReference type="ARBA" id="ARBA00023015"/>
    </source>
</evidence>
<sequence length="112" mass="12510">MRELPHPSADNITLAQLMHALSDPARLEIVERLAEGDETCTAIGTGIELHKSTLSHHYRVLREAGLTRTTVDGRTRLIRLRRHDLERLFPGLLDAVLRAVRSQSTGRPSAAR</sequence>
<dbReference type="CDD" id="cd00090">
    <property type="entry name" value="HTH_ARSR"/>
    <property type="match status" value="1"/>
</dbReference>
<comment type="caution">
    <text evidence="5">The sequence shown here is derived from an EMBL/GenBank/DDBJ whole genome shotgun (WGS) entry which is preliminary data.</text>
</comment>
<keyword evidence="6" id="KW-1185">Reference proteome</keyword>
<keyword evidence="1" id="KW-0805">Transcription regulation</keyword>
<name>A0A5S4EXD9_9ACTN</name>
<dbReference type="AlphaFoldDB" id="A0A5S4EXD9"/>
<protein>
    <submittedName>
        <fullName evidence="5">Helix-turn-helix transcriptional regulator</fullName>
    </submittedName>
</protein>
<evidence type="ECO:0000313" key="5">
    <source>
        <dbReference type="EMBL" id="TMR08331.1"/>
    </source>
</evidence>
<evidence type="ECO:0000256" key="3">
    <source>
        <dbReference type="ARBA" id="ARBA00023163"/>
    </source>
</evidence>
<organism evidence="5 6">
    <name type="scientific">Nonomuraea turkmeniaca</name>
    <dbReference type="NCBI Taxonomy" id="103838"/>
    <lineage>
        <taxon>Bacteria</taxon>
        <taxon>Bacillati</taxon>
        <taxon>Actinomycetota</taxon>
        <taxon>Actinomycetes</taxon>
        <taxon>Streptosporangiales</taxon>
        <taxon>Streptosporangiaceae</taxon>
        <taxon>Nonomuraea</taxon>
    </lineage>
</organism>
<dbReference type="InterPro" id="IPR036390">
    <property type="entry name" value="WH_DNA-bd_sf"/>
</dbReference>
<dbReference type="EMBL" id="VCKY01000301">
    <property type="protein sequence ID" value="TMR08331.1"/>
    <property type="molecule type" value="Genomic_DNA"/>
</dbReference>
<proteinExistence type="predicted"/>
<dbReference type="PANTHER" id="PTHR33154:SF12">
    <property type="entry name" value="TRANSCRIPTIONAL REGULATORY PROTEIN"/>
    <property type="match status" value="1"/>
</dbReference>
<dbReference type="OrthoDB" id="4471357at2"/>
<dbReference type="SUPFAM" id="SSF46785">
    <property type="entry name" value="Winged helix' DNA-binding domain"/>
    <property type="match status" value="1"/>
</dbReference>
<dbReference type="Pfam" id="PF12840">
    <property type="entry name" value="HTH_20"/>
    <property type="match status" value="1"/>
</dbReference>